<feature type="compositionally biased region" description="Pro residues" evidence="5">
    <location>
        <begin position="640"/>
        <end position="658"/>
    </location>
</feature>
<dbReference type="PANTHER" id="PTHR23354">
    <property type="entry name" value="NUCLEOLAR PROTEIN 7/ESTROGEN RECEPTOR COACTIVATOR-RELATED"/>
    <property type="match status" value="1"/>
</dbReference>
<accession>A0A8B7NXL3</accession>
<evidence type="ECO:0000256" key="5">
    <source>
        <dbReference type="SAM" id="MobiDB-lite"/>
    </source>
</evidence>
<feature type="domain" description="LysM" evidence="6">
    <location>
        <begin position="105"/>
        <end position="148"/>
    </location>
</feature>
<feature type="region of interest" description="Disordered" evidence="5">
    <location>
        <begin position="152"/>
        <end position="186"/>
    </location>
</feature>
<feature type="compositionally biased region" description="Polar residues" evidence="5">
    <location>
        <begin position="152"/>
        <end position="172"/>
    </location>
</feature>
<evidence type="ECO:0000313" key="7">
    <source>
        <dbReference type="Proteomes" id="UP000694843"/>
    </source>
</evidence>
<evidence type="ECO:0000256" key="3">
    <source>
        <dbReference type="ARBA" id="ARBA00023128"/>
    </source>
</evidence>
<feature type="compositionally biased region" description="Polar residues" evidence="5">
    <location>
        <begin position="680"/>
        <end position="689"/>
    </location>
</feature>
<dbReference type="Pfam" id="PF07534">
    <property type="entry name" value="TLD"/>
    <property type="match status" value="1"/>
</dbReference>
<keyword evidence="3" id="KW-0496">Mitochondrion</keyword>
<dbReference type="InterPro" id="IPR018392">
    <property type="entry name" value="LysM"/>
</dbReference>
<dbReference type="Gene3D" id="3.10.350.10">
    <property type="entry name" value="LysM domain"/>
    <property type="match status" value="1"/>
</dbReference>
<name>A0A8B7NXL3_HYAAZ</name>
<dbReference type="InterPro" id="IPR006571">
    <property type="entry name" value="TLDc_dom"/>
</dbReference>
<dbReference type="AlphaFoldDB" id="A0A8B7NXL3"/>
<dbReference type="SMART" id="SM00257">
    <property type="entry name" value="LysM"/>
    <property type="match status" value="1"/>
</dbReference>
<dbReference type="RefSeq" id="XP_018018508.2">
    <property type="nucleotide sequence ID" value="XM_018163019.2"/>
</dbReference>
<evidence type="ECO:0000313" key="8">
    <source>
        <dbReference type="RefSeq" id="XP_018018508.2"/>
    </source>
</evidence>
<dbReference type="Pfam" id="PF01476">
    <property type="entry name" value="LysM"/>
    <property type="match status" value="1"/>
</dbReference>
<comment type="subcellular location">
    <subcellularLocation>
        <location evidence="1">Mitochondrion</location>
    </subcellularLocation>
</comment>
<feature type="region of interest" description="Disordered" evidence="5">
    <location>
        <begin position="1"/>
        <end position="87"/>
    </location>
</feature>
<dbReference type="GO" id="GO:0005634">
    <property type="term" value="C:nucleus"/>
    <property type="evidence" value="ECO:0007669"/>
    <property type="project" value="TreeGrafter"/>
</dbReference>
<feature type="region of interest" description="Disordered" evidence="5">
    <location>
        <begin position="776"/>
        <end position="796"/>
    </location>
</feature>
<feature type="region of interest" description="Disordered" evidence="5">
    <location>
        <begin position="537"/>
        <end position="582"/>
    </location>
</feature>
<feature type="compositionally biased region" description="Gly residues" evidence="5">
    <location>
        <begin position="539"/>
        <end position="554"/>
    </location>
</feature>
<reference evidence="8" key="1">
    <citation type="submission" date="2025-08" db="UniProtKB">
        <authorList>
            <consortium name="RefSeq"/>
        </authorList>
    </citation>
    <scope>IDENTIFICATION</scope>
    <source>
        <tissue evidence="8">Whole organism</tissue>
    </source>
</reference>
<dbReference type="KEGG" id="hazt:108675033"/>
<gene>
    <name evidence="8" type="primary">LOC108675033</name>
</gene>
<organism evidence="7 8">
    <name type="scientific">Hyalella azteca</name>
    <name type="common">Amphipod</name>
    <dbReference type="NCBI Taxonomy" id="294128"/>
    <lineage>
        <taxon>Eukaryota</taxon>
        <taxon>Metazoa</taxon>
        <taxon>Ecdysozoa</taxon>
        <taxon>Arthropoda</taxon>
        <taxon>Crustacea</taxon>
        <taxon>Multicrustacea</taxon>
        <taxon>Malacostraca</taxon>
        <taxon>Eumalacostraca</taxon>
        <taxon>Peracarida</taxon>
        <taxon>Amphipoda</taxon>
        <taxon>Senticaudata</taxon>
        <taxon>Talitrida</taxon>
        <taxon>Talitroidea</taxon>
        <taxon>Hyalellidae</taxon>
        <taxon>Hyalella</taxon>
    </lineage>
</organism>
<dbReference type="PROSITE" id="PS51782">
    <property type="entry name" value="LYSM"/>
    <property type="match status" value="1"/>
</dbReference>
<dbReference type="GeneID" id="108675033"/>
<evidence type="ECO:0000259" key="6">
    <source>
        <dbReference type="PROSITE" id="PS51782"/>
    </source>
</evidence>
<evidence type="ECO:0000256" key="4">
    <source>
        <dbReference type="ARBA" id="ARBA00040604"/>
    </source>
</evidence>
<feature type="compositionally biased region" description="Low complexity" evidence="5">
    <location>
        <begin position="779"/>
        <end position="795"/>
    </location>
</feature>
<feature type="compositionally biased region" description="Low complexity" evidence="5">
    <location>
        <begin position="51"/>
        <end position="62"/>
    </location>
</feature>
<feature type="compositionally biased region" description="Low complexity" evidence="5">
    <location>
        <begin position="342"/>
        <end position="358"/>
    </location>
</feature>
<feature type="compositionally biased region" description="Polar residues" evidence="5">
    <location>
        <begin position="29"/>
        <end position="42"/>
    </location>
</feature>
<dbReference type="SUPFAM" id="SSF54106">
    <property type="entry name" value="LysM domain"/>
    <property type="match status" value="1"/>
</dbReference>
<keyword evidence="7" id="KW-1185">Reference proteome</keyword>
<evidence type="ECO:0000256" key="1">
    <source>
        <dbReference type="ARBA" id="ARBA00004173"/>
    </source>
</evidence>
<protein>
    <recommendedName>
        <fullName evidence="4">Oxidation resistance protein 1</fullName>
    </recommendedName>
</protein>
<dbReference type="OrthoDB" id="26679at2759"/>
<dbReference type="SMART" id="SM00584">
    <property type="entry name" value="TLDc"/>
    <property type="match status" value="1"/>
</dbReference>
<dbReference type="InterPro" id="IPR036779">
    <property type="entry name" value="LysM_dom_sf"/>
</dbReference>
<dbReference type="GO" id="GO:0005739">
    <property type="term" value="C:mitochondrion"/>
    <property type="evidence" value="ECO:0007669"/>
    <property type="project" value="UniProtKB-SubCell"/>
</dbReference>
<evidence type="ECO:0000256" key="2">
    <source>
        <dbReference type="ARBA" id="ARBA00009540"/>
    </source>
</evidence>
<feature type="region of interest" description="Disordered" evidence="5">
    <location>
        <begin position="301"/>
        <end position="364"/>
    </location>
</feature>
<comment type="similarity">
    <text evidence="2">Belongs to the OXR1 family.</text>
</comment>
<dbReference type="Proteomes" id="UP000694843">
    <property type="component" value="Unplaced"/>
</dbReference>
<dbReference type="GO" id="GO:0006979">
    <property type="term" value="P:response to oxidative stress"/>
    <property type="evidence" value="ECO:0007669"/>
    <property type="project" value="TreeGrafter"/>
</dbReference>
<feature type="region of interest" description="Disordered" evidence="5">
    <location>
        <begin position="619"/>
        <end position="707"/>
    </location>
</feature>
<sequence length="888" mass="93429">MSTNSSPGPRRHRSFKDRLREIPFAFTGQGKSRSVDQATLSPAFTFESLRRSGSSHSSNADSVEGSKENVAPLDKSSSQASLTHEPASSIPAAMKKLAPAPITTTTYTVEGSDTLMSIAARFDTTPSELTKLNRLSSRYLFPGQSLLVPLRSGQTASAQDSSSPQTTALSSAGSGGTPRTPANSLDLDRALDKECLERFLKLRVRHVTDGQGIVGGVVLVTPNAIMFDPDVSDPLVLERGGADTYGFIAPMECLANAAIYNDIATMRVKDTKLPRPELPKPEIYYSPSMKKSMITNDAAAAPTSPKVYGEGTTEADGDSPVLLTKDATFPELSVASEGTKATSSTGSQDDDSSCSCGGDTRDSSAFPKAFEQELLTPDTYPHSPLPSNDDIPDAPMTPAAKTAGDNQELLPTALSLQDVVHQDSLTSSIHLQPLMTIDEDTTTATTMATATETCTSGGRTTSRNVSYDSAVSISSEVDVVGCSGSVDSSYELVDLREAAAAPATPPLVPTAEDGLAPSQASRKQKVLKRLSNPLSWMDGLGGDVGGGTTVGPSGGSSSSSISGAPLHPATDTHQQQQQQGGGVLSSVFNMTSNVTSNVSNMLTSSPKYLADLGSGLFARSPSDPSSHSGDFTDFFTSHSPPNPPNPSPATMSPQPPSPFRQTHLILGGRPSLDLARRSSPHSSQETLPSSAPPAGGALTSAGTHKRAQFKDGTNVGFRSLVPVDDVTNLFSSVDTADLSRLLDLWGGGIYGEVDEQKIAERGLTLILEDTDLAVLEGKSPSGSSGAEGDASDSGAQLKDITKESWEKIKAPYSKFYSMVRSQMTISSEGESVEDNKESIVVGGGDHFGIWLDGDLYRGRTQPCNTYDSPVLGPSEDFVIKTLECWAFV</sequence>
<feature type="region of interest" description="Disordered" evidence="5">
    <location>
        <begin position="504"/>
        <end position="524"/>
    </location>
</feature>
<feature type="region of interest" description="Disordered" evidence="5">
    <location>
        <begin position="376"/>
        <end position="403"/>
    </location>
</feature>
<dbReference type="CDD" id="cd00118">
    <property type="entry name" value="LysM"/>
    <property type="match status" value="1"/>
</dbReference>
<proteinExistence type="inferred from homology"/>
<dbReference type="PANTHER" id="PTHR23354:SF62">
    <property type="entry name" value="MUSTARD, ISOFORM V"/>
    <property type="match status" value="1"/>
</dbReference>